<evidence type="ECO:0000256" key="1">
    <source>
        <dbReference type="SAM" id="MobiDB-lite"/>
    </source>
</evidence>
<feature type="domain" description="Putative regulatory protein FmdB zinc ribbon" evidence="2">
    <location>
        <begin position="1"/>
        <end position="41"/>
    </location>
</feature>
<dbReference type="AlphaFoldDB" id="A0A2N6PG05"/>
<dbReference type="Proteomes" id="UP000235703">
    <property type="component" value="Unassembled WGS sequence"/>
</dbReference>
<proteinExistence type="predicted"/>
<comment type="caution">
    <text evidence="3">The sequence shown here is derived from an EMBL/GenBank/DDBJ whole genome shotgun (WGS) entry which is preliminary data.</text>
</comment>
<accession>A0A2N6PG05</accession>
<name>A0A2N6PG05_9MICO</name>
<dbReference type="Pfam" id="PF09723">
    <property type="entry name" value="Zn_ribbon_8"/>
    <property type="match status" value="1"/>
</dbReference>
<dbReference type="InterPro" id="IPR013429">
    <property type="entry name" value="Regulatory_FmdB_Zinc_ribbon"/>
</dbReference>
<evidence type="ECO:0000313" key="4">
    <source>
        <dbReference type="Proteomes" id="UP000235703"/>
    </source>
</evidence>
<gene>
    <name evidence="3" type="ORF">CJ198_09415</name>
</gene>
<dbReference type="NCBIfam" id="TIGR02605">
    <property type="entry name" value="CxxC_CxxC_SSSS"/>
    <property type="match status" value="1"/>
</dbReference>
<keyword evidence="4" id="KW-1185">Reference proteome</keyword>
<reference evidence="3 4" key="1">
    <citation type="submission" date="2017-09" db="EMBL/GenBank/DDBJ databases">
        <title>Bacterial strain isolated from the female urinary microbiota.</title>
        <authorList>
            <person name="Thomas-White K."/>
            <person name="Kumar N."/>
            <person name="Forster S."/>
            <person name="Putonti C."/>
            <person name="Lawley T."/>
            <person name="Wolfe A.J."/>
        </authorList>
    </citation>
    <scope>NUCLEOTIDE SEQUENCE [LARGE SCALE GENOMIC DNA]</scope>
    <source>
        <strain evidence="3 4">UMB0680</strain>
    </source>
</reference>
<organism evidence="3 4">
    <name type="scientific">Brevibacterium luteolum</name>
    <dbReference type="NCBI Taxonomy" id="199591"/>
    <lineage>
        <taxon>Bacteria</taxon>
        <taxon>Bacillati</taxon>
        <taxon>Actinomycetota</taxon>
        <taxon>Actinomycetes</taxon>
        <taxon>Micrococcales</taxon>
        <taxon>Brevibacteriaceae</taxon>
        <taxon>Brevibacterium</taxon>
    </lineage>
</organism>
<dbReference type="EMBL" id="PNFZ01000005">
    <property type="protein sequence ID" value="PMB97620.1"/>
    <property type="molecule type" value="Genomic_DNA"/>
</dbReference>
<evidence type="ECO:0000313" key="3">
    <source>
        <dbReference type="EMBL" id="PMB97620.1"/>
    </source>
</evidence>
<dbReference type="OrthoDB" id="9792898at2"/>
<dbReference type="SMART" id="SM00834">
    <property type="entry name" value="CxxC_CXXC_SSSS"/>
    <property type="match status" value="1"/>
</dbReference>
<feature type="region of interest" description="Disordered" evidence="1">
    <location>
        <begin position="43"/>
        <end position="94"/>
    </location>
</feature>
<evidence type="ECO:0000259" key="2">
    <source>
        <dbReference type="SMART" id="SM00834"/>
    </source>
</evidence>
<sequence>MPLYDFRCQTCGVIEESFSMADVPAAVTCPECSGSARRQLGAAGLHRQSAAKSLVESTERTAHEPPVVSSLPHTKRAPQPRITRNPLHAKLPRP</sequence>
<protein>
    <recommendedName>
        <fullName evidence="2">Putative regulatory protein FmdB zinc ribbon domain-containing protein</fullName>
    </recommendedName>
</protein>
<dbReference type="RefSeq" id="WP_102162377.1">
    <property type="nucleotide sequence ID" value="NZ_JALXLX010000019.1"/>
</dbReference>